<dbReference type="PANTHER" id="PTHR46775:SF6">
    <property type="entry name" value="GBF-INTERACTING PROTEIN 1 N-TERMINAL DOMAIN-CONTAINING PROTEIN"/>
    <property type="match status" value="1"/>
</dbReference>
<dbReference type="OrthoDB" id="753279at2759"/>
<protein>
    <submittedName>
        <fullName evidence="3">Uncharacterized protein isoform X1</fullName>
    </submittedName>
</protein>
<feature type="domain" description="GBF-interacting protein 1 N-terminal" evidence="2">
    <location>
        <begin position="8"/>
        <end position="67"/>
    </location>
</feature>
<feature type="region of interest" description="Disordered" evidence="1">
    <location>
        <begin position="107"/>
        <end position="152"/>
    </location>
</feature>
<dbReference type="STRING" id="4097.A0A1S4CVE8"/>
<dbReference type="AlphaFoldDB" id="A0A1S4CVE8"/>
<dbReference type="InterPro" id="IPR009060">
    <property type="entry name" value="UBA-like_sf"/>
</dbReference>
<dbReference type="InterPro" id="IPR009719">
    <property type="entry name" value="GIP1_N"/>
</dbReference>
<dbReference type="SUPFAM" id="SSF46934">
    <property type="entry name" value="UBA-like"/>
    <property type="match status" value="1"/>
</dbReference>
<evidence type="ECO:0000313" key="3">
    <source>
        <dbReference type="RefSeq" id="XP_016505207.1"/>
    </source>
</evidence>
<sequence>MSTGSSMIPSNVGKTIHDIKEIAGGKHSDDDIYTMLKECNMDPNETAQKLLYLDTFHEVKRKRDRKKAKASSQTSENYRWISGMQQRGARSGREKISANYITNDASGRGYVKKESRVNRSKDRSSKTSMPVAHKTEDTNTHPSKKSAIKVSADDPSYSRVTSFVNVNKLAKVSTLPPNLINHHPNLDPGPTPAPTPTFAPGTRFQNKTVISRPNELVTSTTSALVSDVYTSASDPVLVPALNTQNPGTVGTIKREIGSQRTATESIVSPVNEGRLDACQSAPQNAHAVIGTVNYINTTEPKEPQGVSVTATQSVVTINRESQHSKQNKGHSEVLPSQAAAVAQGAHLSSLYKLNSAMEKAVPQLDMKLEKLNISSRCQPVIFPNHLQVPESFRSGLTFGSLDPQFDPSISCGKDSMPVETVPANDRTSMETGRTYCSYQDASSAAQGGDYPDNPLSHKHGFENISPFEVSGASPVYDQSRPEVPAGSLLPLLQTPSDYSLGFVPPMLGPQLVRIEGPEQQVCHCGPKTSLLSIFHSKVFFCPCFCLCCQIEYLVNCPLHKTMVTL</sequence>
<name>A0A1S4CVE8_TOBAC</name>
<organism evidence="3">
    <name type="scientific">Nicotiana tabacum</name>
    <name type="common">Common tobacco</name>
    <dbReference type="NCBI Taxonomy" id="4097"/>
    <lineage>
        <taxon>Eukaryota</taxon>
        <taxon>Viridiplantae</taxon>
        <taxon>Streptophyta</taxon>
        <taxon>Embryophyta</taxon>
        <taxon>Tracheophyta</taxon>
        <taxon>Spermatophyta</taxon>
        <taxon>Magnoliopsida</taxon>
        <taxon>eudicotyledons</taxon>
        <taxon>Gunneridae</taxon>
        <taxon>Pentapetalae</taxon>
        <taxon>asterids</taxon>
        <taxon>lamiids</taxon>
        <taxon>Solanales</taxon>
        <taxon>Solanaceae</taxon>
        <taxon>Nicotianoideae</taxon>
        <taxon>Nicotianeae</taxon>
        <taxon>Nicotiana</taxon>
    </lineage>
</organism>
<dbReference type="PaxDb" id="4097-A0A1S4CVE8"/>
<dbReference type="KEGG" id="nta:107823126"/>
<gene>
    <name evidence="3" type="primary">LOC107823126</name>
</gene>
<evidence type="ECO:0000256" key="1">
    <source>
        <dbReference type="SAM" id="MobiDB-lite"/>
    </source>
</evidence>
<evidence type="ECO:0000259" key="2">
    <source>
        <dbReference type="Pfam" id="PF06972"/>
    </source>
</evidence>
<dbReference type="RefSeq" id="XP_016505207.1">
    <property type="nucleotide sequence ID" value="XM_016649721.1"/>
</dbReference>
<feature type="compositionally biased region" description="Basic and acidic residues" evidence="1">
    <location>
        <begin position="111"/>
        <end position="125"/>
    </location>
</feature>
<accession>A0A1S4CVE8</accession>
<reference evidence="3" key="1">
    <citation type="submission" date="2025-08" db="UniProtKB">
        <authorList>
            <consortium name="RefSeq"/>
        </authorList>
    </citation>
    <scope>IDENTIFICATION</scope>
</reference>
<dbReference type="InterPro" id="IPR044277">
    <property type="entry name" value="GIP1"/>
</dbReference>
<dbReference type="Pfam" id="PF06972">
    <property type="entry name" value="GIP1_N"/>
    <property type="match status" value="1"/>
</dbReference>
<dbReference type="PANTHER" id="PTHR46775">
    <property type="entry name" value="FLOCCULATION PROTEIN (DUF1296)"/>
    <property type="match status" value="1"/>
</dbReference>
<proteinExistence type="predicted"/>